<reference evidence="1 2" key="1">
    <citation type="journal article" date="2017" name="Mol. Biol. Evol.">
        <title>The 4-celled Tetrabaena socialis nuclear genome reveals the essential components for genetic control of cell number at the origin of multicellularity in the volvocine lineage.</title>
        <authorList>
            <person name="Featherston J."/>
            <person name="Arakaki Y."/>
            <person name="Hanschen E.R."/>
            <person name="Ferris P.J."/>
            <person name="Michod R.E."/>
            <person name="Olson B.J.S.C."/>
            <person name="Nozaki H."/>
            <person name="Durand P.M."/>
        </authorList>
    </citation>
    <scope>NUCLEOTIDE SEQUENCE [LARGE SCALE GENOMIC DNA]</scope>
    <source>
        <strain evidence="1 2">NIES-571</strain>
    </source>
</reference>
<name>A0A2J8AAW5_9CHLO</name>
<dbReference type="EMBL" id="PGGS01000083">
    <property type="protein sequence ID" value="PNH09647.1"/>
    <property type="molecule type" value="Genomic_DNA"/>
</dbReference>
<dbReference type="Proteomes" id="UP000236333">
    <property type="component" value="Unassembled WGS sequence"/>
</dbReference>
<dbReference type="AlphaFoldDB" id="A0A2J8AAW5"/>
<evidence type="ECO:0000313" key="2">
    <source>
        <dbReference type="Proteomes" id="UP000236333"/>
    </source>
</evidence>
<evidence type="ECO:0000313" key="1">
    <source>
        <dbReference type="EMBL" id="PNH09647.1"/>
    </source>
</evidence>
<sequence>MPCNGASLAATSCSITSGPTLPYRMPCARTTPARACRYSSWAGPNRSRQRMTSSALRRGLAVRHAFIANLWWQLRGIEIAAEDKDADGRLRLAAAESLLAACRQLAGRLCKCDEDLGPELDGHDYAPIQLLGLRDVWPGL</sequence>
<proteinExistence type="predicted"/>
<keyword evidence="2" id="KW-1185">Reference proteome</keyword>
<organism evidence="1 2">
    <name type="scientific">Tetrabaena socialis</name>
    <dbReference type="NCBI Taxonomy" id="47790"/>
    <lineage>
        <taxon>Eukaryota</taxon>
        <taxon>Viridiplantae</taxon>
        <taxon>Chlorophyta</taxon>
        <taxon>core chlorophytes</taxon>
        <taxon>Chlorophyceae</taxon>
        <taxon>CS clade</taxon>
        <taxon>Chlamydomonadales</taxon>
        <taxon>Tetrabaenaceae</taxon>
        <taxon>Tetrabaena</taxon>
    </lineage>
</organism>
<gene>
    <name evidence="1" type="ORF">TSOC_003728</name>
</gene>
<protein>
    <submittedName>
        <fullName evidence="1">Uncharacterized protein</fullName>
    </submittedName>
</protein>
<accession>A0A2J8AAW5</accession>
<comment type="caution">
    <text evidence="1">The sequence shown here is derived from an EMBL/GenBank/DDBJ whole genome shotgun (WGS) entry which is preliminary data.</text>
</comment>